<dbReference type="PROSITE" id="PS01124">
    <property type="entry name" value="HTH_ARAC_FAMILY_2"/>
    <property type="match status" value="1"/>
</dbReference>
<reference evidence="5" key="1">
    <citation type="submission" date="2020-07" db="EMBL/GenBank/DDBJ databases">
        <title>Huge and variable diversity of episymbiotic CPR bacteria and DPANN archaea in groundwater ecosystems.</title>
        <authorList>
            <person name="He C.Y."/>
            <person name="Keren R."/>
            <person name="Whittaker M."/>
            <person name="Farag I.F."/>
            <person name="Doudna J."/>
            <person name="Cate J.H.D."/>
            <person name="Banfield J.F."/>
        </authorList>
    </citation>
    <scope>NUCLEOTIDE SEQUENCE</scope>
    <source>
        <strain evidence="5">NC_groundwater_1818_Pr3_B-0.1um_66_35</strain>
    </source>
</reference>
<protein>
    <submittedName>
        <fullName evidence="5">Helix-turn-helix domain-containing protein</fullName>
    </submittedName>
</protein>
<dbReference type="Pfam" id="PF12833">
    <property type="entry name" value="HTH_18"/>
    <property type="match status" value="1"/>
</dbReference>
<dbReference type="InterPro" id="IPR018060">
    <property type="entry name" value="HTH_AraC"/>
</dbReference>
<sequence>MSPQLPAPVARIETAFDDVDAMAVGPIAWNQHYEQIGRGRFHGRLTQLVFDQFQFARVSYSLGVLQSGCAPAGTWVFGLPLSAEGSLHVRRRPVSRGELMAATCRDDIGFATTGRADMMVAVLPVHAIEQWMQARRGRDDFNVHLPSPRWYVPAEDQSRRAHALATLLERFASYSESALRRAAPQLQERIFQIILGMIPSAEIIEPLHSRARIARQILAILHDRLDDPPDIAELCVAVGTRERTLHSSCIEAFGRSPMALMAELRLNATRRALLWPDATTSVTGVAERYAFTHLGRFSNIYRRKFGELPSVTLSNARG</sequence>
<proteinExistence type="predicted"/>
<keyword evidence="2" id="KW-0238">DNA-binding</keyword>
<keyword evidence="3" id="KW-0804">Transcription</keyword>
<dbReference type="InterPro" id="IPR053142">
    <property type="entry name" value="PchR_regulatory_protein"/>
</dbReference>
<dbReference type="PANTHER" id="PTHR47893">
    <property type="entry name" value="REGULATORY PROTEIN PCHR"/>
    <property type="match status" value="1"/>
</dbReference>
<dbReference type="Gene3D" id="1.10.10.60">
    <property type="entry name" value="Homeodomain-like"/>
    <property type="match status" value="1"/>
</dbReference>
<evidence type="ECO:0000313" key="5">
    <source>
        <dbReference type="EMBL" id="MBI5129702.1"/>
    </source>
</evidence>
<accession>A0A933RWS7</accession>
<dbReference type="PROSITE" id="PS00041">
    <property type="entry name" value="HTH_ARAC_FAMILY_1"/>
    <property type="match status" value="1"/>
</dbReference>
<feature type="domain" description="HTH araC/xylS-type" evidence="4">
    <location>
        <begin position="215"/>
        <end position="315"/>
    </location>
</feature>
<name>A0A933RWS7_RHOPL</name>
<dbReference type="PANTHER" id="PTHR47893:SF1">
    <property type="entry name" value="REGULATORY PROTEIN PCHR"/>
    <property type="match status" value="1"/>
</dbReference>
<dbReference type="AlphaFoldDB" id="A0A933RWS7"/>
<evidence type="ECO:0000259" key="4">
    <source>
        <dbReference type="PROSITE" id="PS01124"/>
    </source>
</evidence>
<comment type="caution">
    <text evidence="5">The sequence shown here is derived from an EMBL/GenBank/DDBJ whole genome shotgun (WGS) entry which is preliminary data.</text>
</comment>
<dbReference type="GO" id="GO:0003700">
    <property type="term" value="F:DNA-binding transcription factor activity"/>
    <property type="evidence" value="ECO:0007669"/>
    <property type="project" value="InterPro"/>
</dbReference>
<dbReference type="EMBL" id="JACRJB010000025">
    <property type="protein sequence ID" value="MBI5129702.1"/>
    <property type="molecule type" value="Genomic_DNA"/>
</dbReference>
<evidence type="ECO:0000313" key="6">
    <source>
        <dbReference type="Proteomes" id="UP000782519"/>
    </source>
</evidence>
<evidence type="ECO:0000256" key="1">
    <source>
        <dbReference type="ARBA" id="ARBA00023015"/>
    </source>
</evidence>
<keyword evidence="1" id="KW-0805">Transcription regulation</keyword>
<dbReference type="InterPro" id="IPR018062">
    <property type="entry name" value="HTH_AraC-typ_CS"/>
</dbReference>
<dbReference type="SMART" id="SM00342">
    <property type="entry name" value="HTH_ARAC"/>
    <property type="match status" value="1"/>
</dbReference>
<evidence type="ECO:0000256" key="3">
    <source>
        <dbReference type="ARBA" id="ARBA00023163"/>
    </source>
</evidence>
<gene>
    <name evidence="5" type="ORF">HZA66_09690</name>
</gene>
<dbReference type="Proteomes" id="UP000782519">
    <property type="component" value="Unassembled WGS sequence"/>
</dbReference>
<evidence type="ECO:0000256" key="2">
    <source>
        <dbReference type="ARBA" id="ARBA00023125"/>
    </source>
</evidence>
<dbReference type="GO" id="GO:0043565">
    <property type="term" value="F:sequence-specific DNA binding"/>
    <property type="evidence" value="ECO:0007669"/>
    <property type="project" value="InterPro"/>
</dbReference>
<organism evidence="5 6">
    <name type="scientific">Rhodopseudomonas palustris</name>
    <dbReference type="NCBI Taxonomy" id="1076"/>
    <lineage>
        <taxon>Bacteria</taxon>
        <taxon>Pseudomonadati</taxon>
        <taxon>Pseudomonadota</taxon>
        <taxon>Alphaproteobacteria</taxon>
        <taxon>Hyphomicrobiales</taxon>
        <taxon>Nitrobacteraceae</taxon>
        <taxon>Rhodopseudomonas</taxon>
    </lineage>
</organism>